<accession>A0AAE0C3Z1</accession>
<comment type="caution">
    <text evidence="2">The sequence shown here is derived from an EMBL/GenBank/DDBJ whole genome shotgun (WGS) entry which is preliminary data.</text>
</comment>
<feature type="region of interest" description="Disordered" evidence="1">
    <location>
        <begin position="626"/>
        <end position="647"/>
    </location>
</feature>
<organism evidence="2 3">
    <name type="scientific">Cymbomonas tetramitiformis</name>
    <dbReference type="NCBI Taxonomy" id="36881"/>
    <lineage>
        <taxon>Eukaryota</taxon>
        <taxon>Viridiplantae</taxon>
        <taxon>Chlorophyta</taxon>
        <taxon>Pyramimonadophyceae</taxon>
        <taxon>Pyramimonadales</taxon>
        <taxon>Pyramimonadaceae</taxon>
        <taxon>Cymbomonas</taxon>
    </lineage>
</organism>
<gene>
    <name evidence="2" type="ORF">CYMTET_43501</name>
</gene>
<reference evidence="2 3" key="1">
    <citation type="journal article" date="2015" name="Genome Biol. Evol.">
        <title>Comparative Genomics of a Bacterivorous Green Alga Reveals Evolutionary Causalities and Consequences of Phago-Mixotrophic Mode of Nutrition.</title>
        <authorList>
            <person name="Burns J.A."/>
            <person name="Paasch A."/>
            <person name="Narechania A."/>
            <person name="Kim E."/>
        </authorList>
    </citation>
    <scope>NUCLEOTIDE SEQUENCE [LARGE SCALE GENOMIC DNA]</scope>
    <source>
        <strain evidence="2 3">PLY_AMNH</strain>
    </source>
</reference>
<evidence type="ECO:0000313" key="2">
    <source>
        <dbReference type="EMBL" id="KAK3246990.1"/>
    </source>
</evidence>
<proteinExistence type="predicted"/>
<feature type="compositionally biased region" description="Low complexity" evidence="1">
    <location>
        <begin position="637"/>
        <end position="647"/>
    </location>
</feature>
<keyword evidence="3" id="KW-1185">Reference proteome</keyword>
<feature type="compositionally biased region" description="Pro residues" evidence="1">
    <location>
        <begin position="626"/>
        <end position="636"/>
    </location>
</feature>
<dbReference type="EMBL" id="LGRX02029319">
    <property type="protein sequence ID" value="KAK3246990.1"/>
    <property type="molecule type" value="Genomic_DNA"/>
</dbReference>
<name>A0AAE0C3Z1_9CHLO</name>
<dbReference type="Gene3D" id="2.60.120.260">
    <property type="entry name" value="Galactose-binding domain-like"/>
    <property type="match status" value="2"/>
</dbReference>
<feature type="non-terminal residue" evidence="2">
    <location>
        <position position="1"/>
    </location>
</feature>
<evidence type="ECO:0000256" key="1">
    <source>
        <dbReference type="SAM" id="MobiDB-lite"/>
    </source>
</evidence>
<sequence length="647" mass="69735">LVAGRTYWVSVLHALRPGDDFVGGILALYVDDKLAWRESPSSTKFTSRLESFVPMSDRAVLKILNDSPEGDKTVFADFVGVTDGNPKLLNGGFEDQPVTDESGFLETTDILAWRSVPRLNGLWNAGGKAIITNGNEAWGGLSSGSGTYYLALQTNNVAIEQRVTGLSSKGVYTISFMYAERPSGNCFPGCIAGGKLSFYVDNVLKWTGNPSYFEFQTFTYSVTPSGSSMLLRFENSAITDKSAVFLDNVVMPGSLLFSDPGFEAGSASEWTTAGNVVVTVSSAATSAGCTINGTSGAYFLSLGSQDSSVKQTISNLVYRSYYWITYKMATCGAASDALLGFYMAGELVWSGSMSVSGAFEVNTATIVAGAASLEFKWVNLGTQAVFLDEAPTATAPPDPEWSVLFDGKDDYLLLPVFDNIWDFSIWVWVDSVQAQVNHEVTLMDATRSAADSSAGERGAVFGELYVGDLWEHVHVNGDPVELDWSAVITDSWMHLHLSAKHAFKDDINVMSKYISGSTPREVPGACKGKLASIYIWGASVPLNDIMQMGRGIYGGYVYNPYSAHLIHAYTMEEGTGIYLWDAMFPGETEMRGVLLPPVGTRPPKWTHENPINPGWHPLHQFSALAPAPPAPPPPVSAPACAPTATSS</sequence>
<protein>
    <submittedName>
        <fullName evidence="2">Uncharacterized protein</fullName>
    </submittedName>
</protein>
<dbReference type="Proteomes" id="UP001190700">
    <property type="component" value="Unassembled WGS sequence"/>
</dbReference>
<dbReference type="AlphaFoldDB" id="A0AAE0C3Z1"/>
<evidence type="ECO:0000313" key="3">
    <source>
        <dbReference type="Proteomes" id="UP001190700"/>
    </source>
</evidence>